<sequence length="75" mass="8237">MSQDRELAALLPAGLDLVLEALDRVTAMADDSDRDTLAFNILVNALATVLERLRAEDPEEHRVHLAMAQALLRDG</sequence>
<protein>
    <submittedName>
        <fullName evidence="1">Uncharacterized protein</fullName>
    </submittedName>
</protein>
<comment type="caution">
    <text evidence="1">The sequence shown here is derived from an EMBL/GenBank/DDBJ whole genome shotgun (WGS) entry which is preliminary data.</text>
</comment>
<dbReference type="AlphaFoldDB" id="A0A5C4NAZ6"/>
<evidence type="ECO:0000313" key="1">
    <source>
        <dbReference type="EMBL" id="TNC70893.1"/>
    </source>
</evidence>
<reference evidence="1 2" key="1">
    <citation type="submission" date="2019-06" db="EMBL/GenBank/DDBJ databases">
        <authorList>
            <person name="Jiang L."/>
        </authorList>
    </citation>
    <scope>NUCLEOTIDE SEQUENCE [LARGE SCALE GENOMIC DNA]</scope>
    <source>
        <strain evidence="1 2">YIM 48858</strain>
    </source>
</reference>
<dbReference type="RefSeq" id="WP_139082100.1">
    <property type="nucleotide sequence ID" value="NZ_VDFV01000017.1"/>
</dbReference>
<keyword evidence="2" id="KW-1185">Reference proteome</keyword>
<gene>
    <name evidence="1" type="ORF">FHG71_12900</name>
</gene>
<name>A0A5C4NAZ6_9RHOB</name>
<organism evidence="1 2">
    <name type="scientific">Rubellimicrobium roseum</name>
    <dbReference type="NCBI Taxonomy" id="687525"/>
    <lineage>
        <taxon>Bacteria</taxon>
        <taxon>Pseudomonadati</taxon>
        <taxon>Pseudomonadota</taxon>
        <taxon>Alphaproteobacteria</taxon>
        <taxon>Rhodobacterales</taxon>
        <taxon>Roseobacteraceae</taxon>
        <taxon>Rubellimicrobium</taxon>
    </lineage>
</organism>
<proteinExistence type="predicted"/>
<dbReference type="EMBL" id="VDFV01000017">
    <property type="protein sequence ID" value="TNC70893.1"/>
    <property type="molecule type" value="Genomic_DNA"/>
</dbReference>
<evidence type="ECO:0000313" key="2">
    <source>
        <dbReference type="Proteomes" id="UP000305709"/>
    </source>
</evidence>
<accession>A0A5C4NAZ6</accession>
<dbReference type="Proteomes" id="UP000305709">
    <property type="component" value="Unassembled WGS sequence"/>
</dbReference>